<feature type="transmembrane region" description="Helical" evidence="6">
    <location>
        <begin position="81"/>
        <end position="101"/>
    </location>
</feature>
<feature type="transmembrane region" description="Helical" evidence="6">
    <location>
        <begin position="133"/>
        <end position="154"/>
    </location>
</feature>
<dbReference type="PANTHER" id="PTHR42718">
    <property type="entry name" value="MAJOR FACILITATOR SUPERFAMILY MULTIDRUG TRANSPORTER MFSC"/>
    <property type="match status" value="1"/>
</dbReference>
<evidence type="ECO:0000259" key="7">
    <source>
        <dbReference type="PROSITE" id="PS50850"/>
    </source>
</evidence>
<dbReference type="Pfam" id="PF07690">
    <property type="entry name" value="MFS_1"/>
    <property type="match status" value="1"/>
</dbReference>
<feature type="domain" description="Major facilitator superfamily (MFS) profile" evidence="7">
    <location>
        <begin position="12"/>
        <end position="462"/>
    </location>
</feature>
<dbReference type="GO" id="GO:0005886">
    <property type="term" value="C:plasma membrane"/>
    <property type="evidence" value="ECO:0007669"/>
    <property type="project" value="UniProtKB-SubCell"/>
</dbReference>
<comment type="subcellular location">
    <subcellularLocation>
        <location evidence="1">Cell membrane</location>
        <topology evidence="1">Multi-pass membrane protein</topology>
    </subcellularLocation>
</comment>
<keyword evidence="5 6" id="KW-0472">Membrane</keyword>
<feature type="transmembrane region" description="Helical" evidence="6">
    <location>
        <begin position="107"/>
        <end position="126"/>
    </location>
</feature>
<feature type="transmembrane region" description="Helical" evidence="6">
    <location>
        <begin position="266"/>
        <end position="285"/>
    </location>
</feature>
<proteinExistence type="predicted"/>
<dbReference type="EMBL" id="AZGE01000014">
    <property type="protein sequence ID" value="KRM15255.1"/>
    <property type="molecule type" value="Genomic_DNA"/>
</dbReference>
<feature type="transmembrane region" description="Helical" evidence="6">
    <location>
        <begin position="47"/>
        <end position="69"/>
    </location>
</feature>
<keyword evidence="4 6" id="KW-1133">Transmembrane helix</keyword>
<reference evidence="8 9" key="1">
    <citation type="journal article" date="2015" name="Genome Announc.">
        <title>Expanding the biotechnology potential of lactobacilli through comparative genomics of 213 strains and associated genera.</title>
        <authorList>
            <person name="Sun Z."/>
            <person name="Harris H.M."/>
            <person name="McCann A."/>
            <person name="Guo C."/>
            <person name="Argimon S."/>
            <person name="Zhang W."/>
            <person name="Yang X."/>
            <person name="Jeffery I.B."/>
            <person name="Cooney J.C."/>
            <person name="Kagawa T.F."/>
            <person name="Liu W."/>
            <person name="Song Y."/>
            <person name="Salvetti E."/>
            <person name="Wrobel A."/>
            <person name="Rasinkangas P."/>
            <person name="Parkhill J."/>
            <person name="Rea M.C."/>
            <person name="O'Sullivan O."/>
            <person name="Ritari J."/>
            <person name="Douillard F.P."/>
            <person name="Paul Ross R."/>
            <person name="Yang R."/>
            <person name="Briner A.E."/>
            <person name="Felis G.E."/>
            <person name="de Vos W.M."/>
            <person name="Barrangou R."/>
            <person name="Klaenhammer T.R."/>
            <person name="Caufield P.W."/>
            <person name="Cui Y."/>
            <person name="Zhang H."/>
            <person name="O'Toole P.W."/>
        </authorList>
    </citation>
    <scope>NUCLEOTIDE SEQUENCE [LARGE SCALE GENOMIC DNA]</scope>
    <source>
        <strain evidence="8 9">DSM 4864</strain>
    </source>
</reference>
<keyword evidence="2" id="KW-0813">Transport</keyword>
<sequence>MASTKQNHIYLAIISLALLTFIGILNETSMNVTYPELSREFGVSLDMVQWITTGYLLMVTITMGTTAYLLRQFAARKLQLVAVSAFIIGDLMCALTGNFAVLLVGRLIQAVATGLSTPILFHIIFTEIPRERLGAMTGFAGMVISFAPALGPTYGGWISAVSSWRMIFWLLLPFVLVSLVLGQLYIRNQPIGNEKPFSYGSLISLAVALFTVVYGLALIGRSGLSWTVLAWLVAGAVFFAGFVYVNNHGQSRLFDLSVFRSKPLRLSTLTYFDLQFINIGISLVIPLYAQYVLGSTSTVAGLILLPGSVCGALLAPFAGRLADSQGFATPVTFGGILLLAGTACFALFQPGLTPMLIMTFFIILRVGFNFAFGNTISNATVLVAAKNSADVNSIFNMVQQFAGSLGTAFLAAVLAIYQNSGTGSLRTRSYAGGRFDYLFLLVMAVIALAAIVINYRLQKRTSRQ</sequence>
<evidence type="ECO:0000256" key="2">
    <source>
        <dbReference type="ARBA" id="ARBA00022448"/>
    </source>
</evidence>
<keyword evidence="3 6" id="KW-0812">Transmembrane</keyword>
<dbReference type="PROSITE" id="PS50850">
    <property type="entry name" value="MFS"/>
    <property type="match status" value="1"/>
</dbReference>
<feature type="transmembrane region" description="Helical" evidence="6">
    <location>
        <begin position="394"/>
        <end position="417"/>
    </location>
</feature>
<feature type="transmembrane region" description="Helical" evidence="6">
    <location>
        <begin position="197"/>
        <end position="217"/>
    </location>
</feature>
<organism evidence="8 9">
    <name type="scientific">Limosilactobacillus oris DSM 4864</name>
    <dbReference type="NCBI Taxonomy" id="1423779"/>
    <lineage>
        <taxon>Bacteria</taxon>
        <taxon>Bacillati</taxon>
        <taxon>Bacillota</taxon>
        <taxon>Bacilli</taxon>
        <taxon>Lactobacillales</taxon>
        <taxon>Lactobacillaceae</taxon>
        <taxon>Limosilactobacillus</taxon>
    </lineage>
</organism>
<feature type="transmembrane region" description="Helical" evidence="6">
    <location>
        <begin position="223"/>
        <end position="245"/>
    </location>
</feature>
<dbReference type="SUPFAM" id="SSF103473">
    <property type="entry name" value="MFS general substrate transporter"/>
    <property type="match status" value="1"/>
</dbReference>
<evidence type="ECO:0000256" key="5">
    <source>
        <dbReference type="ARBA" id="ARBA00023136"/>
    </source>
</evidence>
<dbReference type="Gene3D" id="1.20.1250.20">
    <property type="entry name" value="MFS general substrate transporter like domains"/>
    <property type="match status" value="1"/>
</dbReference>
<feature type="transmembrane region" description="Helical" evidence="6">
    <location>
        <begin position="9"/>
        <end position="27"/>
    </location>
</feature>
<dbReference type="PATRIC" id="fig|1423779.3.peg.492"/>
<evidence type="ECO:0000313" key="9">
    <source>
        <dbReference type="Proteomes" id="UP000050973"/>
    </source>
</evidence>
<evidence type="ECO:0000256" key="6">
    <source>
        <dbReference type="SAM" id="Phobius"/>
    </source>
</evidence>
<feature type="transmembrane region" description="Helical" evidence="6">
    <location>
        <begin position="354"/>
        <end position="373"/>
    </location>
</feature>
<evidence type="ECO:0000256" key="1">
    <source>
        <dbReference type="ARBA" id="ARBA00004651"/>
    </source>
</evidence>
<dbReference type="InterPro" id="IPR036259">
    <property type="entry name" value="MFS_trans_sf"/>
</dbReference>
<feature type="transmembrane region" description="Helical" evidence="6">
    <location>
        <begin position="327"/>
        <end position="348"/>
    </location>
</feature>
<evidence type="ECO:0000256" key="4">
    <source>
        <dbReference type="ARBA" id="ARBA00022989"/>
    </source>
</evidence>
<dbReference type="GO" id="GO:0022857">
    <property type="term" value="F:transmembrane transporter activity"/>
    <property type="evidence" value="ECO:0007669"/>
    <property type="project" value="InterPro"/>
</dbReference>
<dbReference type="RefSeq" id="WP_056984538.1">
    <property type="nucleotide sequence ID" value="NZ_AZGE01000014.1"/>
</dbReference>
<evidence type="ECO:0000313" key="8">
    <source>
        <dbReference type="EMBL" id="KRM15255.1"/>
    </source>
</evidence>
<feature type="transmembrane region" description="Helical" evidence="6">
    <location>
        <begin position="166"/>
        <end position="185"/>
    </location>
</feature>
<feature type="transmembrane region" description="Helical" evidence="6">
    <location>
        <begin position="437"/>
        <end position="457"/>
    </location>
</feature>
<dbReference type="InterPro" id="IPR020846">
    <property type="entry name" value="MFS_dom"/>
</dbReference>
<dbReference type="PANTHER" id="PTHR42718:SF9">
    <property type="entry name" value="MAJOR FACILITATOR SUPERFAMILY MULTIDRUG TRANSPORTER MFSC"/>
    <property type="match status" value="1"/>
</dbReference>
<name>A0A0R1WBN4_9LACO</name>
<dbReference type="PRINTS" id="PR01036">
    <property type="entry name" value="TCRTETB"/>
</dbReference>
<dbReference type="AlphaFoldDB" id="A0A0R1WBN4"/>
<gene>
    <name evidence="8" type="ORF">FC49_GL000485</name>
</gene>
<protein>
    <submittedName>
        <fullName evidence="8">Transporter, major facilitator family protein</fullName>
    </submittedName>
</protein>
<comment type="caution">
    <text evidence="8">The sequence shown here is derived from an EMBL/GenBank/DDBJ whole genome shotgun (WGS) entry which is preliminary data.</text>
</comment>
<dbReference type="InterPro" id="IPR011701">
    <property type="entry name" value="MFS"/>
</dbReference>
<evidence type="ECO:0000256" key="3">
    <source>
        <dbReference type="ARBA" id="ARBA00022692"/>
    </source>
</evidence>
<accession>A0A0R1WBN4</accession>
<dbReference type="Proteomes" id="UP000050973">
    <property type="component" value="Unassembled WGS sequence"/>
</dbReference>
<dbReference type="Gene3D" id="1.20.1720.10">
    <property type="entry name" value="Multidrug resistance protein D"/>
    <property type="match status" value="1"/>
</dbReference>
<feature type="transmembrane region" description="Helical" evidence="6">
    <location>
        <begin position="291"/>
        <end position="315"/>
    </location>
</feature>